<accession>A0A6N9TQ06</accession>
<evidence type="ECO:0000256" key="2">
    <source>
        <dbReference type="ARBA" id="ARBA00022475"/>
    </source>
</evidence>
<evidence type="ECO:0000256" key="4">
    <source>
        <dbReference type="ARBA" id="ARBA00022989"/>
    </source>
</evidence>
<keyword evidence="5" id="KW-0472">Membrane</keyword>
<comment type="subcellular location">
    <subcellularLocation>
        <location evidence="1">Cell membrane</location>
        <topology evidence="1">Multi-pass membrane protein</topology>
    </subcellularLocation>
</comment>
<keyword evidence="3" id="KW-0812">Transmembrane</keyword>
<evidence type="ECO:0000313" key="6">
    <source>
        <dbReference type="EMBL" id="NDY43259.1"/>
    </source>
</evidence>
<dbReference type="InterPro" id="IPR052425">
    <property type="entry name" value="Uncharacterized_MFS-type"/>
</dbReference>
<dbReference type="AlphaFoldDB" id="A0A6N9TQ06"/>
<sequence>MVSSAGPDPGAGRRRALRFILCLGLVSLFGDMAYEGARGVTGPYLALLGA</sequence>
<organism evidence="6 7">
    <name type="scientific">Dissulfurirhabdus thermomarina</name>
    <dbReference type="NCBI Taxonomy" id="1765737"/>
    <lineage>
        <taxon>Bacteria</taxon>
        <taxon>Deltaproteobacteria</taxon>
        <taxon>Dissulfurirhabdaceae</taxon>
        <taxon>Dissulfurirhabdus</taxon>
    </lineage>
</organism>
<keyword evidence="4" id="KW-1133">Transmembrane helix</keyword>
<gene>
    <name evidence="6" type="ORF">G3N55_10450</name>
</gene>
<evidence type="ECO:0000256" key="1">
    <source>
        <dbReference type="ARBA" id="ARBA00004651"/>
    </source>
</evidence>
<dbReference type="GO" id="GO:0005886">
    <property type="term" value="C:plasma membrane"/>
    <property type="evidence" value="ECO:0007669"/>
    <property type="project" value="UniProtKB-SubCell"/>
</dbReference>
<protein>
    <submittedName>
        <fullName evidence="6">MFS transporter</fullName>
    </submittedName>
</protein>
<dbReference type="PANTHER" id="PTHR42688">
    <property type="entry name" value="CONSERVED PROTEIN"/>
    <property type="match status" value="1"/>
</dbReference>
<keyword evidence="7" id="KW-1185">Reference proteome</keyword>
<feature type="non-terminal residue" evidence="6">
    <location>
        <position position="50"/>
    </location>
</feature>
<dbReference type="PANTHER" id="PTHR42688:SF1">
    <property type="entry name" value="BLR5212 PROTEIN"/>
    <property type="match status" value="1"/>
</dbReference>
<evidence type="ECO:0000256" key="5">
    <source>
        <dbReference type="ARBA" id="ARBA00023136"/>
    </source>
</evidence>
<evidence type="ECO:0000313" key="7">
    <source>
        <dbReference type="Proteomes" id="UP000469346"/>
    </source>
</evidence>
<dbReference type="EMBL" id="JAAGRR010000140">
    <property type="protein sequence ID" value="NDY43259.1"/>
    <property type="molecule type" value="Genomic_DNA"/>
</dbReference>
<keyword evidence="2" id="KW-1003">Cell membrane</keyword>
<evidence type="ECO:0000256" key="3">
    <source>
        <dbReference type="ARBA" id="ARBA00022692"/>
    </source>
</evidence>
<name>A0A6N9TQ06_DISTH</name>
<proteinExistence type="predicted"/>
<reference evidence="6 7" key="1">
    <citation type="submission" date="2020-02" db="EMBL/GenBank/DDBJ databases">
        <title>Comparative genomics of sulfur disproportionating microorganisms.</title>
        <authorList>
            <person name="Ward L.M."/>
            <person name="Bertran E."/>
            <person name="Johnston D.T."/>
        </authorList>
    </citation>
    <scope>NUCLEOTIDE SEQUENCE [LARGE SCALE GENOMIC DNA]</scope>
    <source>
        <strain evidence="6 7">DSM 100025</strain>
    </source>
</reference>
<dbReference type="Proteomes" id="UP000469346">
    <property type="component" value="Unassembled WGS sequence"/>
</dbReference>
<comment type="caution">
    <text evidence="6">The sequence shown here is derived from an EMBL/GenBank/DDBJ whole genome shotgun (WGS) entry which is preliminary data.</text>
</comment>